<dbReference type="EMBL" id="BSXT01000031">
    <property type="protein sequence ID" value="GMF15309.1"/>
    <property type="molecule type" value="Genomic_DNA"/>
</dbReference>
<comment type="caution">
    <text evidence="1">The sequence shown here is derived from an EMBL/GenBank/DDBJ whole genome shotgun (WGS) entry which is preliminary data.</text>
</comment>
<gene>
    <name evidence="1" type="ORF">Pfra01_000038000</name>
</gene>
<dbReference type="AlphaFoldDB" id="A0A9W6TKF5"/>
<keyword evidence="2" id="KW-1185">Reference proteome</keyword>
<name>A0A9W6TKF5_9STRA</name>
<accession>A0A9W6TKF5</accession>
<protein>
    <submittedName>
        <fullName evidence="1">Unnamed protein product</fullName>
    </submittedName>
</protein>
<reference evidence="1" key="1">
    <citation type="submission" date="2023-04" db="EMBL/GenBank/DDBJ databases">
        <title>Phytophthora fragariaefolia NBRC 109709.</title>
        <authorList>
            <person name="Ichikawa N."/>
            <person name="Sato H."/>
            <person name="Tonouchi N."/>
        </authorList>
    </citation>
    <scope>NUCLEOTIDE SEQUENCE</scope>
    <source>
        <strain evidence="1">NBRC 109709</strain>
    </source>
</reference>
<proteinExistence type="predicted"/>
<organism evidence="1 2">
    <name type="scientific">Phytophthora fragariaefolia</name>
    <dbReference type="NCBI Taxonomy" id="1490495"/>
    <lineage>
        <taxon>Eukaryota</taxon>
        <taxon>Sar</taxon>
        <taxon>Stramenopiles</taxon>
        <taxon>Oomycota</taxon>
        <taxon>Peronosporomycetes</taxon>
        <taxon>Peronosporales</taxon>
        <taxon>Peronosporaceae</taxon>
        <taxon>Phytophthora</taxon>
    </lineage>
</organism>
<sequence>MDNRNDNQVNTSRAAEMEMEQRYDRVAMGFNIEYFDRSAEPGALDSGAAHWFTKFEILLETQEETFRVRLPESMKRALLLQSLTGTASPSNQWSSL</sequence>
<dbReference type="Proteomes" id="UP001165121">
    <property type="component" value="Unassembled WGS sequence"/>
</dbReference>
<evidence type="ECO:0000313" key="1">
    <source>
        <dbReference type="EMBL" id="GMF15309.1"/>
    </source>
</evidence>
<evidence type="ECO:0000313" key="2">
    <source>
        <dbReference type="Proteomes" id="UP001165121"/>
    </source>
</evidence>